<dbReference type="Pfam" id="PF00174">
    <property type="entry name" value="Oxidored_molyb"/>
    <property type="match status" value="1"/>
</dbReference>
<dbReference type="PANTHER" id="PTHR43032:SF2">
    <property type="entry name" value="BLL0505 PROTEIN"/>
    <property type="match status" value="1"/>
</dbReference>
<feature type="domain" description="Oxidoreductase molybdopterin-binding" evidence="1">
    <location>
        <begin position="91"/>
        <end position="226"/>
    </location>
</feature>
<dbReference type="AlphaFoldDB" id="A0A7C3KIP9"/>
<dbReference type="EMBL" id="DSRU01000351">
    <property type="protein sequence ID" value="HFN00932.1"/>
    <property type="molecule type" value="Genomic_DNA"/>
</dbReference>
<reference evidence="2" key="1">
    <citation type="journal article" date="2020" name="mSystems">
        <title>Genome- and Community-Level Interaction Insights into Carbon Utilization and Element Cycling Functions of Hydrothermarchaeota in Hydrothermal Sediment.</title>
        <authorList>
            <person name="Zhou Z."/>
            <person name="Liu Y."/>
            <person name="Xu W."/>
            <person name="Pan J."/>
            <person name="Luo Z.H."/>
            <person name="Li M."/>
        </authorList>
    </citation>
    <scope>NUCLEOTIDE SEQUENCE [LARGE SCALE GENOMIC DNA]</scope>
    <source>
        <strain evidence="2">SpSt-418</strain>
    </source>
</reference>
<comment type="caution">
    <text evidence="2">The sequence shown here is derived from an EMBL/GenBank/DDBJ whole genome shotgun (WGS) entry which is preliminary data.</text>
</comment>
<organism evidence="2">
    <name type="scientific">Oscillatoriales cyanobacterium SpSt-418</name>
    <dbReference type="NCBI Taxonomy" id="2282169"/>
    <lineage>
        <taxon>Bacteria</taxon>
        <taxon>Bacillati</taxon>
        <taxon>Cyanobacteriota</taxon>
        <taxon>Cyanophyceae</taxon>
        <taxon>Oscillatoriophycideae</taxon>
        <taxon>Oscillatoriales</taxon>
    </lineage>
</organism>
<dbReference type="Gene3D" id="3.90.420.10">
    <property type="entry name" value="Oxidoreductase, molybdopterin-binding domain"/>
    <property type="match status" value="1"/>
</dbReference>
<evidence type="ECO:0000259" key="1">
    <source>
        <dbReference type="Pfam" id="PF00174"/>
    </source>
</evidence>
<dbReference type="PANTHER" id="PTHR43032">
    <property type="entry name" value="PROTEIN-METHIONINE-SULFOXIDE REDUCTASE"/>
    <property type="match status" value="1"/>
</dbReference>
<dbReference type="InterPro" id="IPR036374">
    <property type="entry name" value="OxRdtase_Mopterin-bd_sf"/>
</dbReference>
<name>A0A7C3KIP9_9CYAN</name>
<sequence length="253" mass="28395">MTAEPTPQPPIPDDEGLPRRSFLQIAGYTAFGWIAGATGLTLLESPLNKLFEPVNQKVEELIFRPQKLIPEFPKSAIEPDQLIVNSFRGNPVIDLANFRLEVTGEVEKPLSLSLDAVRQLPYKSMVIRHVCVEGWAAIVEWGGVRLSDILQMAQPKSGARYVYFDSADGYFSSWDLASATHPQTLLAYEKNGAPIPLENGAPLRLASPLKLGYKQSKWVTRILVTNDFLRAPQNQQLMRGYWEDFGYEWYAGL</sequence>
<dbReference type="SUPFAM" id="SSF56524">
    <property type="entry name" value="Oxidoreductase molybdopterin-binding domain"/>
    <property type="match status" value="1"/>
</dbReference>
<evidence type="ECO:0000313" key="2">
    <source>
        <dbReference type="EMBL" id="HFN00932.1"/>
    </source>
</evidence>
<protein>
    <submittedName>
        <fullName evidence="2">Oxidoreductase</fullName>
    </submittedName>
</protein>
<gene>
    <name evidence="2" type="ORF">ENR64_24890</name>
</gene>
<dbReference type="InterPro" id="IPR000572">
    <property type="entry name" value="OxRdtase_Mopterin-bd_dom"/>
</dbReference>
<accession>A0A7C3KIP9</accession>
<proteinExistence type="predicted"/>